<evidence type="ECO:0000313" key="2">
    <source>
        <dbReference type="Proteomes" id="UP000765509"/>
    </source>
</evidence>
<sequence length="142" mass="15752">MGFASMEVDQSLYIFCSGENTISIWIHVDDGIVASNSTTAVLDFKRQLCEEVDIKWHNTISQIEGLECMFVLPPTGPAVEGDKLDATPFCLVIGSLAYLISSSHPDLAFAVNYMARHLMAPTKAHWDVLDHVVGYLLKTQDY</sequence>
<protein>
    <recommendedName>
        <fullName evidence="3">Reverse transcriptase Ty1/copia-type domain-containing protein</fullName>
    </recommendedName>
</protein>
<name>A0A9Q3BEE4_9BASI</name>
<evidence type="ECO:0008006" key="3">
    <source>
        <dbReference type="Google" id="ProtNLM"/>
    </source>
</evidence>
<accession>A0A9Q3BEE4</accession>
<dbReference type="OrthoDB" id="8064356at2759"/>
<reference evidence="1" key="1">
    <citation type="submission" date="2021-03" db="EMBL/GenBank/DDBJ databases">
        <title>Draft genome sequence of rust myrtle Austropuccinia psidii MF-1, a brazilian biotype.</title>
        <authorList>
            <person name="Quecine M.C."/>
            <person name="Pachon D.M.R."/>
            <person name="Bonatelli M.L."/>
            <person name="Correr F.H."/>
            <person name="Franceschini L.M."/>
            <person name="Leite T.F."/>
            <person name="Margarido G.R.A."/>
            <person name="Almeida C.A."/>
            <person name="Ferrarezi J.A."/>
            <person name="Labate C.A."/>
        </authorList>
    </citation>
    <scope>NUCLEOTIDE SEQUENCE</scope>
    <source>
        <strain evidence="1">MF-1</strain>
    </source>
</reference>
<organism evidence="1 2">
    <name type="scientific">Austropuccinia psidii MF-1</name>
    <dbReference type="NCBI Taxonomy" id="1389203"/>
    <lineage>
        <taxon>Eukaryota</taxon>
        <taxon>Fungi</taxon>
        <taxon>Dikarya</taxon>
        <taxon>Basidiomycota</taxon>
        <taxon>Pucciniomycotina</taxon>
        <taxon>Pucciniomycetes</taxon>
        <taxon>Pucciniales</taxon>
        <taxon>Sphaerophragmiaceae</taxon>
        <taxon>Austropuccinia</taxon>
    </lineage>
</organism>
<dbReference type="EMBL" id="AVOT02000707">
    <property type="protein sequence ID" value="MBW0464131.1"/>
    <property type="molecule type" value="Genomic_DNA"/>
</dbReference>
<dbReference type="AlphaFoldDB" id="A0A9Q3BEE4"/>
<evidence type="ECO:0000313" key="1">
    <source>
        <dbReference type="EMBL" id="MBW0464131.1"/>
    </source>
</evidence>
<proteinExistence type="predicted"/>
<gene>
    <name evidence="1" type="ORF">O181_003846</name>
</gene>
<comment type="caution">
    <text evidence="1">The sequence shown here is derived from an EMBL/GenBank/DDBJ whole genome shotgun (WGS) entry which is preliminary data.</text>
</comment>
<keyword evidence="2" id="KW-1185">Reference proteome</keyword>
<dbReference type="Proteomes" id="UP000765509">
    <property type="component" value="Unassembled WGS sequence"/>
</dbReference>